<gene>
    <name evidence="1" type="ORF">MM415B02451_0005</name>
</gene>
<accession>A0A6M3L9U2</accession>
<dbReference type="EMBL" id="MT142890">
    <property type="protein sequence ID" value="QJA90091.1"/>
    <property type="molecule type" value="Genomic_DNA"/>
</dbReference>
<protein>
    <submittedName>
        <fullName evidence="1">Uncharacterized protein</fullName>
    </submittedName>
</protein>
<dbReference type="AlphaFoldDB" id="A0A6M3L9U2"/>
<organism evidence="1">
    <name type="scientific">viral metagenome</name>
    <dbReference type="NCBI Taxonomy" id="1070528"/>
    <lineage>
        <taxon>unclassified sequences</taxon>
        <taxon>metagenomes</taxon>
        <taxon>organismal metagenomes</taxon>
    </lineage>
</organism>
<proteinExistence type="predicted"/>
<reference evidence="1" key="1">
    <citation type="submission" date="2020-03" db="EMBL/GenBank/DDBJ databases">
        <title>The deep terrestrial virosphere.</title>
        <authorList>
            <person name="Holmfeldt K."/>
            <person name="Nilsson E."/>
            <person name="Simone D."/>
            <person name="Lopez-Fernandez M."/>
            <person name="Wu X."/>
            <person name="de Brujin I."/>
            <person name="Lundin D."/>
            <person name="Andersson A."/>
            <person name="Bertilsson S."/>
            <person name="Dopson M."/>
        </authorList>
    </citation>
    <scope>NUCLEOTIDE SEQUENCE</scope>
    <source>
        <strain evidence="1">MM415B02451</strain>
    </source>
</reference>
<evidence type="ECO:0000313" key="1">
    <source>
        <dbReference type="EMBL" id="QJA90091.1"/>
    </source>
</evidence>
<sequence length="59" mass="6950">MHITIESGEKNSVYVEYRNRKWLLLSQKDKPYEIIDITTAIDMQKTKIAEIDAIILQLK</sequence>
<name>A0A6M3L9U2_9ZZZZ</name>